<feature type="domain" description="Spore protein YkvP/CgeB glycosyl transferase-like" evidence="1">
    <location>
        <begin position="345"/>
        <end position="485"/>
    </location>
</feature>
<organism evidence="2 3">
    <name type="scientific">Desulfomicrobium apsheronum</name>
    <dbReference type="NCBI Taxonomy" id="52560"/>
    <lineage>
        <taxon>Bacteria</taxon>
        <taxon>Pseudomonadati</taxon>
        <taxon>Thermodesulfobacteriota</taxon>
        <taxon>Desulfovibrionia</taxon>
        <taxon>Desulfovibrionales</taxon>
        <taxon>Desulfomicrobiaceae</taxon>
        <taxon>Desulfomicrobium</taxon>
    </lineage>
</organism>
<sequence length="504" mass="55972">MPARPIRVKLKNELGNSTSLPAGEQYLHLHGQGEDLLITFPGPEPGLCARHTSGRRRVMRLRVPGIDGQMPESWHAALPSDWEDITLAQAHSLLPGMRVLHYAPASRLFPSIFAPLMAKLDPAPLIPPAKSLWLPGPKNALIIPELAHAARDLGLDTRRLPASLSPQDLRRLLEQERPSLFLSVNFHGLDPYGENQALLQAAGVPTAVWCVDNPLHLLTDQKHQLWKNLPLYVTDDWFVEPLRGMGADARHLPLGVSPRFFAPGRPCPSGNDLTFVGRSAFPDKDRFFAACRIPQELAKKAQAMPGRDAHFGWWRQRLPGLALWPGNDVRIIGLGAETASAAWRQECLAALAKEIDLTVVGDEQWQALLPGTRIQPPVDYYTGLADTYRNASFSLNLTSLLLPHGLTQRHFDVWACGGFLLTDNTPGMNIFPRELAQAVTFSSPKEAAELLRALAADPKRKEDLRRAWQMHVLEEHGYCRRLASITRDIIPSSSTTENPCNPWT</sequence>
<evidence type="ECO:0000313" key="2">
    <source>
        <dbReference type="EMBL" id="SFK47633.1"/>
    </source>
</evidence>
<dbReference type="RefSeq" id="WP_092379256.1">
    <property type="nucleotide sequence ID" value="NZ_FORX01000027.1"/>
</dbReference>
<dbReference type="STRING" id="52560.SAMN04488082_12713"/>
<evidence type="ECO:0000259" key="1">
    <source>
        <dbReference type="Pfam" id="PF13524"/>
    </source>
</evidence>
<keyword evidence="3" id="KW-1185">Reference proteome</keyword>
<evidence type="ECO:0000313" key="3">
    <source>
        <dbReference type="Proteomes" id="UP000198635"/>
    </source>
</evidence>
<dbReference type="InterPro" id="IPR055259">
    <property type="entry name" value="YkvP/CgeB_Glyco_trans-like"/>
</dbReference>
<name>A0A1I3ZUF4_9BACT</name>
<dbReference type="Pfam" id="PF13524">
    <property type="entry name" value="Glyco_trans_1_2"/>
    <property type="match status" value="1"/>
</dbReference>
<dbReference type="EMBL" id="FORX01000027">
    <property type="protein sequence ID" value="SFK47633.1"/>
    <property type="molecule type" value="Genomic_DNA"/>
</dbReference>
<protein>
    <recommendedName>
        <fullName evidence="1">Spore protein YkvP/CgeB glycosyl transferase-like domain-containing protein</fullName>
    </recommendedName>
</protein>
<gene>
    <name evidence="2" type="ORF">SAMN04488082_12713</name>
</gene>
<dbReference type="OrthoDB" id="9179708at2"/>
<dbReference type="Proteomes" id="UP000198635">
    <property type="component" value="Unassembled WGS sequence"/>
</dbReference>
<dbReference type="AlphaFoldDB" id="A0A1I3ZUF4"/>
<reference evidence="3" key="1">
    <citation type="submission" date="2016-10" db="EMBL/GenBank/DDBJ databases">
        <authorList>
            <person name="Varghese N."/>
            <person name="Submissions S."/>
        </authorList>
    </citation>
    <scope>NUCLEOTIDE SEQUENCE [LARGE SCALE GENOMIC DNA]</scope>
    <source>
        <strain evidence="3">DSM 5918</strain>
    </source>
</reference>
<accession>A0A1I3ZUF4</accession>
<proteinExistence type="predicted"/>